<comment type="caution">
    <text evidence="5">The sequence shown here is derived from an EMBL/GenBank/DDBJ whole genome shotgun (WGS) entry which is preliminary data.</text>
</comment>
<evidence type="ECO:0000256" key="2">
    <source>
        <dbReference type="ARBA" id="ARBA00035112"/>
    </source>
</evidence>
<evidence type="ECO:0000256" key="3">
    <source>
        <dbReference type="SAM" id="MobiDB-lite"/>
    </source>
</evidence>
<feature type="region of interest" description="Disordered" evidence="3">
    <location>
        <begin position="1"/>
        <end position="22"/>
    </location>
</feature>
<dbReference type="PANTHER" id="PTHR33365:SF4">
    <property type="entry name" value="CYCLOCHLOROTINE BIOSYNTHESIS PROTEIN O"/>
    <property type="match status" value="1"/>
</dbReference>
<organism evidence="5 6">
    <name type="scientific">Cudoniella acicularis</name>
    <dbReference type="NCBI Taxonomy" id="354080"/>
    <lineage>
        <taxon>Eukaryota</taxon>
        <taxon>Fungi</taxon>
        <taxon>Dikarya</taxon>
        <taxon>Ascomycota</taxon>
        <taxon>Pezizomycotina</taxon>
        <taxon>Leotiomycetes</taxon>
        <taxon>Helotiales</taxon>
        <taxon>Tricladiaceae</taxon>
        <taxon>Cudoniella</taxon>
    </lineage>
</organism>
<keyword evidence="4" id="KW-0812">Transmembrane</keyword>
<comment type="similarity">
    <text evidence="2">Belongs to the ustYa family.</text>
</comment>
<name>A0A8H4RI49_9HELO</name>
<dbReference type="GO" id="GO:0043386">
    <property type="term" value="P:mycotoxin biosynthetic process"/>
    <property type="evidence" value="ECO:0007669"/>
    <property type="project" value="InterPro"/>
</dbReference>
<evidence type="ECO:0000256" key="4">
    <source>
        <dbReference type="SAM" id="Phobius"/>
    </source>
</evidence>
<dbReference type="OrthoDB" id="3687641at2759"/>
<sequence length="224" mass="25277">MFFSSNYQPVAARDSESESESQEKLLYSNEYSQKKNKPTCSWFAYVSTLAIGALACFSAGLAVGYYTNEGASRKSKALDFMSLTDPKPHGPESDAAWDAMFPRGVGFVKHPSVSPELSGLAVFHELHCVNILRVGYYAALDGTLAEMQHQHDHNKRPDPHHLRHCFDYLRQALMCAADTNLEPVDFELGGVTGWKYNRKCRDFEAVKDWADQWRSWPDDLESAE</sequence>
<keyword evidence="4" id="KW-1133">Transmembrane helix</keyword>
<evidence type="ECO:0008006" key="7">
    <source>
        <dbReference type="Google" id="ProtNLM"/>
    </source>
</evidence>
<gene>
    <name evidence="5" type="ORF">G7Y89_g9558</name>
</gene>
<dbReference type="Pfam" id="PF11807">
    <property type="entry name" value="UstYa"/>
    <property type="match status" value="1"/>
</dbReference>
<reference evidence="5 6" key="1">
    <citation type="submission" date="2020-03" db="EMBL/GenBank/DDBJ databases">
        <title>Draft Genome Sequence of Cudoniella acicularis.</title>
        <authorList>
            <person name="Buettner E."/>
            <person name="Kellner H."/>
        </authorList>
    </citation>
    <scope>NUCLEOTIDE SEQUENCE [LARGE SCALE GENOMIC DNA]</scope>
    <source>
        <strain evidence="5 6">DSM 108380</strain>
    </source>
</reference>
<protein>
    <recommendedName>
        <fullName evidence="7">Tat pathway signal sequence</fullName>
    </recommendedName>
</protein>
<proteinExistence type="inferred from homology"/>
<evidence type="ECO:0000313" key="6">
    <source>
        <dbReference type="Proteomes" id="UP000566819"/>
    </source>
</evidence>
<keyword evidence="4" id="KW-0472">Membrane</keyword>
<evidence type="ECO:0000313" key="5">
    <source>
        <dbReference type="EMBL" id="KAF4628597.1"/>
    </source>
</evidence>
<comment type="pathway">
    <text evidence="1">Mycotoxin biosynthesis.</text>
</comment>
<evidence type="ECO:0000256" key="1">
    <source>
        <dbReference type="ARBA" id="ARBA00004685"/>
    </source>
</evidence>
<feature type="transmembrane region" description="Helical" evidence="4">
    <location>
        <begin position="42"/>
        <end position="66"/>
    </location>
</feature>
<dbReference type="Proteomes" id="UP000566819">
    <property type="component" value="Unassembled WGS sequence"/>
</dbReference>
<accession>A0A8H4RI49</accession>
<dbReference type="PANTHER" id="PTHR33365">
    <property type="entry name" value="YALI0B05434P"/>
    <property type="match status" value="1"/>
</dbReference>
<keyword evidence="6" id="KW-1185">Reference proteome</keyword>
<dbReference type="EMBL" id="JAAMPI010000789">
    <property type="protein sequence ID" value="KAF4628597.1"/>
    <property type="molecule type" value="Genomic_DNA"/>
</dbReference>
<dbReference type="InterPro" id="IPR021765">
    <property type="entry name" value="UstYa-like"/>
</dbReference>
<dbReference type="AlphaFoldDB" id="A0A8H4RI49"/>